<proteinExistence type="inferred from homology"/>
<organism evidence="6 7">
    <name type="scientific">Rhodococcus ruber</name>
    <dbReference type="NCBI Taxonomy" id="1830"/>
    <lineage>
        <taxon>Bacteria</taxon>
        <taxon>Bacillati</taxon>
        <taxon>Actinomycetota</taxon>
        <taxon>Actinomycetes</taxon>
        <taxon>Mycobacteriales</taxon>
        <taxon>Nocardiaceae</taxon>
        <taxon>Rhodococcus</taxon>
    </lineage>
</organism>
<gene>
    <name evidence="6" type="ORF">O4220_04565</name>
</gene>
<reference evidence="6" key="1">
    <citation type="submission" date="2022-12" db="EMBL/GenBank/DDBJ databases">
        <authorList>
            <person name="Krivoruchko A.V."/>
            <person name="Elkin A."/>
        </authorList>
    </citation>
    <scope>NUCLEOTIDE SEQUENCE</scope>
    <source>
        <strain evidence="6">IEGM 1391</strain>
    </source>
</reference>
<dbReference type="SUPFAM" id="SSF53474">
    <property type="entry name" value="alpha/beta-Hydrolases"/>
    <property type="match status" value="1"/>
</dbReference>
<evidence type="ECO:0000259" key="5">
    <source>
        <dbReference type="Pfam" id="PF00135"/>
    </source>
</evidence>
<name>A0ABT4MB79_9NOCA</name>
<dbReference type="InterPro" id="IPR019826">
    <property type="entry name" value="Carboxylesterase_B_AS"/>
</dbReference>
<accession>A0ABT4MB79</accession>
<dbReference type="Gene3D" id="3.40.50.1820">
    <property type="entry name" value="alpha/beta hydrolase"/>
    <property type="match status" value="1"/>
</dbReference>
<feature type="signal peptide" evidence="3">
    <location>
        <begin position="1"/>
        <end position="25"/>
    </location>
</feature>
<dbReference type="Proteomes" id="UP001081071">
    <property type="component" value="Unassembled WGS sequence"/>
</dbReference>
<feature type="compositionally biased region" description="Polar residues" evidence="4">
    <location>
        <begin position="66"/>
        <end position="76"/>
    </location>
</feature>
<dbReference type="RefSeq" id="WP_269602438.1">
    <property type="nucleotide sequence ID" value="NZ_JAPWIJ010000002.1"/>
</dbReference>
<evidence type="ECO:0000256" key="1">
    <source>
        <dbReference type="ARBA" id="ARBA00005964"/>
    </source>
</evidence>
<sequence>MKKFPITLVALLLVLAGCASTPVESDDAPVDVDTTTATVHGLTTESTRQFSGIRYAEPPVGDLRWSPTQPLPTSSADVDATAPGSQCPQASGLPGVTTSSDEDCLFLDVTTPSKRSDNPLPVMVWWHGGGFTTGSGSAYDAQRMASEGNVIVVTVNYRLGMLGYFGLPGLAGSGNFGLADQIESLRWVNDNAAAFGGDPENVTVFGQSAGGMSTCALLTSPASEGLVDKAVIMSGSCALDFPADAVFPGVPPQRPFVPLAVNEAVGSDVAQQLGCTGADALACLRALPVDALVAKGENFGFDVAFGTELLPDDPRTAVESGAALPIPVISGGTQAEQRSFVGGAVLADPTSITADTYPRLLGDAFGSNAARVADLYPLQDYPSAALAWAAATTDAGWSCPTYRNNRALGKAAPVYSYEFADTGTTDVNGVGASGVSQDAAHATDMPYLFDLGGVNLLKTPAQQELARTMIEYFTSFAHTGTPSADDAPQWPRTTADVSPVLQFVSDDISVIDADAEHHCDFWNSLER</sequence>
<dbReference type="PANTHER" id="PTHR11559">
    <property type="entry name" value="CARBOXYLESTERASE"/>
    <property type="match status" value="1"/>
</dbReference>
<protein>
    <recommendedName>
        <fullName evidence="3">Carboxylic ester hydrolase</fullName>
        <ecNumber evidence="3">3.1.1.-</ecNumber>
    </recommendedName>
</protein>
<evidence type="ECO:0000256" key="4">
    <source>
        <dbReference type="SAM" id="MobiDB-lite"/>
    </source>
</evidence>
<evidence type="ECO:0000313" key="7">
    <source>
        <dbReference type="Proteomes" id="UP001081071"/>
    </source>
</evidence>
<dbReference type="EMBL" id="JAPWIJ010000002">
    <property type="protein sequence ID" value="MCZ4517780.1"/>
    <property type="molecule type" value="Genomic_DNA"/>
</dbReference>
<dbReference type="EC" id="3.1.1.-" evidence="3"/>
<keyword evidence="2 3" id="KW-0378">Hydrolase</keyword>
<dbReference type="InterPro" id="IPR050309">
    <property type="entry name" value="Type-B_Carboxylest/Lipase"/>
</dbReference>
<feature type="domain" description="Carboxylesterase type B" evidence="5">
    <location>
        <begin position="32"/>
        <end position="522"/>
    </location>
</feature>
<evidence type="ECO:0000256" key="2">
    <source>
        <dbReference type="ARBA" id="ARBA00022801"/>
    </source>
</evidence>
<feature type="region of interest" description="Disordered" evidence="4">
    <location>
        <begin position="59"/>
        <end position="96"/>
    </location>
</feature>
<evidence type="ECO:0000256" key="3">
    <source>
        <dbReference type="RuleBase" id="RU361235"/>
    </source>
</evidence>
<feature type="chain" id="PRO_5044964930" description="Carboxylic ester hydrolase" evidence="3">
    <location>
        <begin position="26"/>
        <end position="527"/>
    </location>
</feature>
<dbReference type="PROSITE" id="PS51257">
    <property type="entry name" value="PROKAR_LIPOPROTEIN"/>
    <property type="match status" value="1"/>
</dbReference>
<dbReference type="InterPro" id="IPR029058">
    <property type="entry name" value="AB_hydrolase_fold"/>
</dbReference>
<dbReference type="InterPro" id="IPR002018">
    <property type="entry name" value="CarbesteraseB"/>
</dbReference>
<dbReference type="PROSITE" id="PS00122">
    <property type="entry name" value="CARBOXYLESTERASE_B_1"/>
    <property type="match status" value="1"/>
</dbReference>
<dbReference type="Pfam" id="PF00135">
    <property type="entry name" value="COesterase"/>
    <property type="match status" value="1"/>
</dbReference>
<comment type="caution">
    <text evidence="6">The sequence shown here is derived from an EMBL/GenBank/DDBJ whole genome shotgun (WGS) entry which is preliminary data.</text>
</comment>
<evidence type="ECO:0000313" key="6">
    <source>
        <dbReference type="EMBL" id="MCZ4517780.1"/>
    </source>
</evidence>
<keyword evidence="3" id="KW-0732">Signal</keyword>
<keyword evidence="7" id="KW-1185">Reference proteome</keyword>
<comment type="similarity">
    <text evidence="1 3">Belongs to the type-B carboxylesterase/lipase family.</text>
</comment>